<proteinExistence type="predicted"/>
<dbReference type="InterPro" id="IPR024775">
    <property type="entry name" value="DinB-like"/>
</dbReference>
<dbReference type="InterPro" id="IPR034660">
    <property type="entry name" value="DinB/YfiT-like"/>
</dbReference>
<dbReference type="AlphaFoldDB" id="A0A1S2VRB8"/>
<gene>
    <name evidence="2" type="ORF">BLX24_03445</name>
</gene>
<sequence>MQNELLMDMVAQNRMTCAVAFSRITPESLSCRLNDQTASVGFIYRHIGETMLLFGYFFGLPAADVQNTTMGQPDTGQGQDLATSHILVERGFSMLEQLVNETPEQAWLDPIDTPFFGKVSKGRLFAHVLFHNANHAGQISLTLARGQ</sequence>
<feature type="domain" description="DinB-like" evidence="1">
    <location>
        <begin position="12"/>
        <end position="139"/>
    </location>
</feature>
<organism evidence="2 3">
    <name type="scientific">Arsenicibacter rosenii</name>
    <dbReference type="NCBI Taxonomy" id="1750698"/>
    <lineage>
        <taxon>Bacteria</taxon>
        <taxon>Pseudomonadati</taxon>
        <taxon>Bacteroidota</taxon>
        <taxon>Cytophagia</taxon>
        <taxon>Cytophagales</taxon>
        <taxon>Spirosomataceae</taxon>
        <taxon>Arsenicibacter</taxon>
    </lineage>
</organism>
<evidence type="ECO:0000313" key="2">
    <source>
        <dbReference type="EMBL" id="OIN61311.1"/>
    </source>
</evidence>
<dbReference type="EMBL" id="MORL01000001">
    <property type="protein sequence ID" value="OIN61311.1"/>
    <property type="molecule type" value="Genomic_DNA"/>
</dbReference>
<dbReference type="Pfam" id="PF12867">
    <property type="entry name" value="DinB_2"/>
    <property type="match status" value="1"/>
</dbReference>
<evidence type="ECO:0000313" key="3">
    <source>
        <dbReference type="Proteomes" id="UP000181790"/>
    </source>
</evidence>
<evidence type="ECO:0000259" key="1">
    <source>
        <dbReference type="Pfam" id="PF12867"/>
    </source>
</evidence>
<name>A0A1S2VRB8_9BACT</name>
<comment type="caution">
    <text evidence="2">The sequence shown here is derived from an EMBL/GenBank/DDBJ whole genome shotgun (WGS) entry which is preliminary data.</text>
</comment>
<keyword evidence="3" id="KW-1185">Reference proteome</keyword>
<dbReference type="Proteomes" id="UP000181790">
    <property type="component" value="Unassembled WGS sequence"/>
</dbReference>
<dbReference type="RefSeq" id="WP_071501634.1">
    <property type="nucleotide sequence ID" value="NZ_MORL01000001.1"/>
</dbReference>
<accession>A0A1S2VRB8</accession>
<dbReference type="OrthoDB" id="824606at2"/>
<dbReference type="SUPFAM" id="SSF109854">
    <property type="entry name" value="DinB/YfiT-like putative metalloenzymes"/>
    <property type="match status" value="1"/>
</dbReference>
<protein>
    <recommendedName>
        <fullName evidence="1">DinB-like domain-containing protein</fullName>
    </recommendedName>
</protein>
<dbReference type="Gene3D" id="1.20.120.450">
    <property type="entry name" value="dinb family like domain"/>
    <property type="match status" value="1"/>
</dbReference>
<reference evidence="2 3" key="1">
    <citation type="submission" date="2016-10" db="EMBL/GenBank/DDBJ databases">
        <title>Arsenicibacter rosenii gen. nov., sp. nov., an efficient arsenic-methylating bacterium isolated from an arsenic-contaminated paddy soil.</title>
        <authorList>
            <person name="Huang K."/>
        </authorList>
    </citation>
    <scope>NUCLEOTIDE SEQUENCE [LARGE SCALE GENOMIC DNA]</scope>
    <source>
        <strain evidence="2 3">SM-1</strain>
    </source>
</reference>